<reference evidence="2" key="1">
    <citation type="submission" date="2020-07" db="EMBL/GenBank/DDBJ databases">
        <title>The High-quality genome of the commercially important snow crab, Chionoecetes opilio.</title>
        <authorList>
            <person name="Jeong J.-H."/>
            <person name="Ryu S."/>
        </authorList>
    </citation>
    <scope>NUCLEOTIDE SEQUENCE</scope>
    <source>
        <strain evidence="2">MADBK_172401_WGS</strain>
        <tissue evidence="2">Digestive gland</tissue>
    </source>
</reference>
<feature type="compositionally biased region" description="Polar residues" evidence="1">
    <location>
        <begin position="95"/>
        <end position="117"/>
    </location>
</feature>
<evidence type="ECO:0000313" key="2">
    <source>
        <dbReference type="EMBL" id="KAG0720134.1"/>
    </source>
</evidence>
<evidence type="ECO:0000313" key="3">
    <source>
        <dbReference type="Proteomes" id="UP000770661"/>
    </source>
</evidence>
<name>A0A8J4Y9M1_CHIOP</name>
<comment type="caution">
    <text evidence="2">The sequence shown here is derived from an EMBL/GenBank/DDBJ whole genome shotgun (WGS) entry which is preliminary data.</text>
</comment>
<accession>A0A8J4Y9M1</accession>
<feature type="region of interest" description="Disordered" evidence="1">
    <location>
        <begin position="95"/>
        <end position="171"/>
    </location>
</feature>
<keyword evidence="3" id="KW-1185">Reference proteome</keyword>
<feature type="compositionally biased region" description="Low complexity" evidence="1">
    <location>
        <begin position="133"/>
        <end position="155"/>
    </location>
</feature>
<dbReference type="AlphaFoldDB" id="A0A8J4Y9M1"/>
<organism evidence="2 3">
    <name type="scientific">Chionoecetes opilio</name>
    <name type="common">Atlantic snow crab</name>
    <name type="synonym">Cancer opilio</name>
    <dbReference type="NCBI Taxonomy" id="41210"/>
    <lineage>
        <taxon>Eukaryota</taxon>
        <taxon>Metazoa</taxon>
        <taxon>Ecdysozoa</taxon>
        <taxon>Arthropoda</taxon>
        <taxon>Crustacea</taxon>
        <taxon>Multicrustacea</taxon>
        <taxon>Malacostraca</taxon>
        <taxon>Eumalacostraca</taxon>
        <taxon>Eucarida</taxon>
        <taxon>Decapoda</taxon>
        <taxon>Pleocyemata</taxon>
        <taxon>Brachyura</taxon>
        <taxon>Eubrachyura</taxon>
        <taxon>Majoidea</taxon>
        <taxon>Majidae</taxon>
        <taxon>Chionoecetes</taxon>
    </lineage>
</organism>
<dbReference type="Proteomes" id="UP000770661">
    <property type="component" value="Unassembled WGS sequence"/>
</dbReference>
<evidence type="ECO:0000256" key="1">
    <source>
        <dbReference type="SAM" id="MobiDB-lite"/>
    </source>
</evidence>
<sequence>MSVQRLTVAGERSAADNVLHTALLSPTTVRRCTDIIRVKEVPKHARQKEELRHLTFTHHLEYDLAGCQVMLLPKNLPRRWLWSRKYPICLHLQHSGSPDTSPSPVSIASTPASTPHGSPTHFASPGPPPTPPSELGGRQGSSESGEGNNWSTENNCWSREDDPMSTSLDMASFEEVTRDMCQEKTVTLFARSDGRR</sequence>
<dbReference type="EMBL" id="JACEEZ010013403">
    <property type="protein sequence ID" value="KAG0720134.1"/>
    <property type="molecule type" value="Genomic_DNA"/>
</dbReference>
<gene>
    <name evidence="2" type="ORF">GWK47_049069</name>
</gene>
<protein>
    <submittedName>
        <fullName evidence="2">Uncharacterized protein</fullName>
    </submittedName>
</protein>
<dbReference type="OrthoDB" id="26740at2759"/>
<proteinExistence type="predicted"/>